<proteinExistence type="predicted"/>
<dbReference type="KEGG" id="tsph:KIH39_13965"/>
<dbReference type="AlphaFoldDB" id="A0A8E6ES13"/>
<keyword evidence="2" id="KW-1133">Transmembrane helix</keyword>
<dbReference type="EMBL" id="CP074694">
    <property type="protein sequence ID" value="QVL29974.1"/>
    <property type="molecule type" value="Genomic_DNA"/>
</dbReference>
<keyword evidence="4" id="KW-1185">Reference proteome</keyword>
<feature type="transmembrane region" description="Helical" evidence="2">
    <location>
        <begin position="49"/>
        <end position="70"/>
    </location>
</feature>
<gene>
    <name evidence="3" type="ORF">KIH39_13965</name>
</gene>
<evidence type="ECO:0000313" key="3">
    <source>
        <dbReference type="EMBL" id="QVL29974.1"/>
    </source>
</evidence>
<evidence type="ECO:0000256" key="2">
    <source>
        <dbReference type="SAM" id="Phobius"/>
    </source>
</evidence>
<dbReference type="Proteomes" id="UP000676194">
    <property type="component" value="Chromosome"/>
</dbReference>
<organism evidence="3 4">
    <name type="scientific">Telmatocola sphagniphila</name>
    <dbReference type="NCBI Taxonomy" id="1123043"/>
    <lineage>
        <taxon>Bacteria</taxon>
        <taxon>Pseudomonadati</taxon>
        <taxon>Planctomycetota</taxon>
        <taxon>Planctomycetia</taxon>
        <taxon>Gemmatales</taxon>
        <taxon>Gemmataceae</taxon>
    </lineage>
</organism>
<feature type="compositionally biased region" description="Pro residues" evidence="1">
    <location>
        <begin position="98"/>
        <end position="107"/>
    </location>
</feature>
<dbReference type="PROSITE" id="PS51257">
    <property type="entry name" value="PROKAR_LIPOPROTEIN"/>
    <property type="match status" value="1"/>
</dbReference>
<protein>
    <submittedName>
        <fullName evidence="3">Uncharacterized protein</fullName>
    </submittedName>
</protein>
<evidence type="ECO:0000256" key="1">
    <source>
        <dbReference type="SAM" id="MobiDB-lite"/>
    </source>
</evidence>
<feature type="compositionally biased region" description="Polar residues" evidence="1">
    <location>
        <begin position="80"/>
        <end position="95"/>
    </location>
</feature>
<sequence length="107" mass="11779">MKLFVLRLIKRSVLVVAALAAIGCIYGRILYTVMTSHTTNPPEEAAEILWRAPVTLAAIGFVFLVFGELLSEAFRRRKSTISSHSLKKTAYTSVSEIPIPPPPTHTV</sequence>
<keyword evidence="2" id="KW-0812">Transmembrane</keyword>
<name>A0A8E6ES13_9BACT</name>
<feature type="transmembrane region" description="Helical" evidence="2">
    <location>
        <begin position="12"/>
        <end position="29"/>
    </location>
</feature>
<dbReference type="RefSeq" id="WP_213493856.1">
    <property type="nucleotide sequence ID" value="NZ_CP074694.1"/>
</dbReference>
<reference evidence="3" key="1">
    <citation type="submission" date="2021-05" db="EMBL/GenBank/DDBJ databases">
        <title>Complete genome sequence of the cellulolytic planctomycete Telmatocola sphagniphila SP2T and characterization of the first cellulase from planctomycetes.</title>
        <authorList>
            <person name="Rakitin A.L."/>
            <person name="Beletsky A.V."/>
            <person name="Naumoff D.G."/>
            <person name="Kulichevskaya I.S."/>
            <person name="Mardanov A.V."/>
            <person name="Ravin N.V."/>
            <person name="Dedysh S.N."/>
        </authorList>
    </citation>
    <scope>NUCLEOTIDE SEQUENCE</scope>
    <source>
        <strain evidence="3">SP2T</strain>
    </source>
</reference>
<evidence type="ECO:0000313" key="4">
    <source>
        <dbReference type="Proteomes" id="UP000676194"/>
    </source>
</evidence>
<accession>A0A8E6ES13</accession>
<feature type="region of interest" description="Disordered" evidence="1">
    <location>
        <begin position="80"/>
        <end position="107"/>
    </location>
</feature>
<keyword evidence="2" id="KW-0472">Membrane</keyword>